<dbReference type="PANTHER" id="PTHR39321">
    <property type="entry name" value="NICOTINATE-NUCLEOTIDE ADENYLYLTRANSFERASE-RELATED"/>
    <property type="match status" value="1"/>
</dbReference>
<evidence type="ECO:0000259" key="16">
    <source>
        <dbReference type="Pfam" id="PF01467"/>
    </source>
</evidence>
<protein>
    <recommendedName>
        <fullName evidence="4">nicotinate-nucleotide adenylyltransferase</fullName>
        <ecNumber evidence="4">2.7.7.18</ecNumber>
    </recommendedName>
    <alternativeName>
        <fullName evidence="13">Deamido-NAD(+) diphosphorylase</fullName>
    </alternativeName>
    <alternativeName>
        <fullName evidence="12">Deamido-NAD(+) pyrophosphorylase</fullName>
    </alternativeName>
    <alternativeName>
        <fullName evidence="11">Nicotinate mononucleotide adenylyltransferase</fullName>
    </alternativeName>
</protein>
<dbReference type="Gene3D" id="3.40.50.620">
    <property type="entry name" value="HUPs"/>
    <property type="match status" value="1"/>
</dbReference>
<gene>
    <name evidence="17" type="ORF">FHR90_002955</name>
</gene>
<evidence type="ECO:0000256" key="2">
    <source>
        <dbReference type="ARBA" id="ARBA00005019"/>
    </source>
</evidence>
<dbReference type="PANTHER" id="PTHR39321:SF3">
    <property type="entry name" value="PHOSPHOPANTETHEINE ADENYLYLTRANSFERASE"/>
    <property type="match status" value="1"/>
</dbReference>
<feature type="compositionally biased region" description="Basic residues" evidence="15">
    <location>
        <begin position="160"/>
        <end position="171"/>
    </location>
</feature>
<evidence type="ECO:0000256" key="15">
    <source>
        <dbReference type="SAM" id="MobiDB-lite"/>
    </source>
</evidence>
<comment type="function">
    <text evidence="1">Catalyzes the reversible adenylation of nicotinate mononucleotide (NaMN) to nicotinic acid adenine dinucleotide (NaAD).</text>
</comment>
<evidence type="ECO:0000313" key="18">
    <source>
        <dbReference type="Proteomes" id="UP000557688"/>
    </source>
</evidence>
<comment type="similarity">
    <text evidence="3">Belongs to the NadD family.</text>
</comment>
<dbReference type="InterPro" id="IPR004821">
    <property type="entry name" value="Cyt_trans-like"/>
</dbReference>
<feature type="domain" description="Cytidyltransferase-like" evidence="16">
    <location>
        <begin position="6"/>
        <end position="160"/>
    </location>
</feature>
<evidence type="ECO:0000256" key="10">
    <source>
        <dbReference type="ARBA" id="ARBA00023027"/>
    </source>
</evidence>
<dbReference type="GO" id="GO:0004515">
    <property type="term" value="F:nicotinate-nucleotide adenylyltransferase activity"/>
    <property type="evidence" value="ECO:0007669"/>
    <property type="project" value="UniProtKB-EC"/>
</dbReference>
<dbReference type="CDD" id="cd02165">
    <property type="entry name" value="NMNAT"/>
    <property type="match status" value="1"/>
</dbReference>
<keyword evidence="7 17" id="KW-0548">Nucleotidyltransferase</keyword>
<keyword evidence="9" id="KW-0067">ATP-binding</keyword>
<evidence type="ECO:0000256" key="7">
    <source>
        <dbReference type="ARBA" id="ARBA00022695"/>
    </source>
</evidence>
<evidence type="ECO:0000256" key="4">
    <source>
        <dbReference type="ARBA" id="ARBA00012389"/>
    </source>
</evidence>
<name>A0A839UZ90_9PROT</name>
<dbReference type="Proteomes" id="UP000557688">
    <property type="component" value="Unassembled WGS sequence"/>
</dbReference>
<dbReference type="EMBL" id="JACHXV010000018">
    <property type="protein sequence ID" value="MBB3175106.1"/>
    <property type="molecule type" value="Genomic_DNA"/>
</dbReference>
<evidence type="ECO:0000256" key="11">
    <source>
        <dbReference type="ARBA" id="ARBA00031253"/>
    </source>
</evidence>
<keyword evidence="5" id="KW-0662">Pyridine nucleotide biosynthesis</keyword>
<evidence type="ECO:0000256" key="14">
    <source>
        <dbReference type="ARBA" id="ARBA00048721"/>
    </source>
</evidence>
<accession>A0A839UZ90</accession>
<feature type="region of interest" description="Disordered" evidence="15">
    <location>
        <begin position="156"/>
        <end position="188"/>
    </location>
</feature>
<evidence type="ECO:0000256" key="1">
    <source>
        <dbReference type="ARBA" id="ARBA00002324"/>
    </source>
</evidence>
<dbReference type="GO" id="GO:0005524">
    <property type="term" value="F:ATP binding"/>
    <property type="evidence" value="ECO:0007669"/>
    <property type="project" value="UniProtKB-KW"/>
</dbReference>
<comment type="catalytic activity">
    <reaction evidence="14">
        <text>nicotinate beta-D-ribonucleotide + ATP + H(+) = deamido-NAD(+) + diphosphate</text>
        <dbReference type="Rhea" id="RHEA:22860"/>
        <dbReference type="ChEBI" id="CHEBI:15378"/>
        <dbReference type="ChEBI" id="CHEBI:30616"/>
        <dbReference type="ChEBI" id="CHEBI:33019"/>
        <dbReference type="ChEBI" id="CHEBI:57502"/>
        <dbReference type="ChEBI" id="CHEBI:58437"/>
        <dbReference type="EC" id="2.7.7.18"/>
    </reaction>
</comment>
<dbReference type="UniPathway" id="UPA00253">
    <property type="reaction ID" value="UER00332"/>
</dbReference>
<evidence type="ECO:0000256" key="3">
    <source>
        <dbReference type="ARBA" id="ARBA00009014"/>
    </source>
</evidence>
<comment type="pathway">
    <text evidence="2">Cofactor biosynthesis; NAD(+) biosynthesis; deamido-NAD(+) from nicotinate D-ribonucleotide: step 1/1.</text>
</comment>
<proteinExistence type="inferred from homology"/>
<dbReference type="Pfam" id="PF01467">
    <property type="entry name" value="CTP_transf_like"/>
    <property type="match status" value="1"/>
</dbReference>
<keyword evidence="10" id="KW-0520">NAD</keyword>
<evidence type="ECO:0000256" key="6">
    <source>
        <dbReference type="ARBA" id="ARBA00022679"/>
    </source>
</evidence>
<evidence type="ECO:0000256" key="12">
    <source>
        <dbReference type="ARBA" id="ARBA00033140"/>
    </source>
</evidence>
<comment type="caution">
    <text evidence="17">The sequence shown here is derived from an EMBL/GenBank/DDBJ whole genome shotgun (WGS) entry which is preliminary data.</text>
</comment>
<evidence type="ECO:0000256" key="5">
    <source>
        <dbReference type="ARBA" id="ARBA00022642"/>
    </source>
</evidence>
<evidence type="ECO:0000256" key="9">
    <source>
        <dbReference type="ARBA" id="ARBA00022840"/>
    </source>
</evidence>
<dbReference type="EC" id="2.7.7.18" evidence="4"/>
<sequence>MHRLGLDEVWLLVSPGNPLKPRRGMATLAERFASCVALIDDARLRPTAIEARLHTRYTIDTLRALRRRFPRVCFVWLMGADSLESFTRWRFWLEITRTVPFAVVPRPGYNRQALASRSALRLRPFRIPLRSAQGLACMAPPAWVFLPAPQKDISATSIRNARRNRRHRQKTTGRQGRTAQAAHDEDPG</sequence>
<reference evidence="17 18" key="1">
    <citation type="submission" date="2020-08" db="EMBL/GenBank/DDBJ databases">
        <title>Genomic Encyclopedia of Type Strains, Phase III (KMG-III): the genomes of soil and plant-associated and newly described type strains.</title>
        <authorList>
            <person name="Whitman W."/>
        </authorList>
    </citation>
    <scope>NUCLEOTIDE SEQUENCE [LARGE SCALE GENOMIC DNA]</scope>
    <source>
        <strain evidence="17 18">CECT 8088</strain>
    </source>
</reference>
<keyword evidence="8" id="KW-0547">Nucleotide-binding</keyword>
<evidence type="ECO:0000256" key="13">
    <source>
        <dbReference type="ARBA" id="ARBA00033353"/>
    </source>
</evidence>
<organism evidence="17 18">
    <name type="scientific">Endobacter medicaginis</name>
    <dbReference type="NCBI Taxonomy" id="1181271"/>
    <lineage>
        <taxon>Bacteria</taxon>
        <taxon>Pseudomonadati</taxon>
        <taxon>Pseudomonadota</taxon>
        <taxon>Alphaproteobacteria</taxon>
        <taxon>Acetobacterales</taxon>
        <taxon>Acetobacteraceae</taxon>
        <taxon>Endobacter</taxon>
    </lineage>
</organism>
<keyword evidence="18" id="KW-1185">Reference proteome</keyword>
<dbReference type="InterPro" id="IPR014729">
    <property type="entry name" value="Rossmann-like_a/b/a_fold"/>
</dbReference>
<keyword evidence="6 17" id="KW-0808">Transferase</keyword>
<dbReference type="GO" id="GO:0009435">
    <property type="term" value="P:NAD+ biosynthetic process"/>
    <property type="evidence" value="ECO:0007669"/>
    <property type="project" value="UniProtKB-UniPathway"/>
</dbReference>
<dbReference type="AlphaFoldDB" id="A0A839UZ90"/>
<evidence type="ECO:0000256" key="8">
    <source>
        <dbReference type="ARBA" id="ARBA00022741"/>
    </source>
</evidence>
<dbReference type="SUPFAM" id="SSF52374">
    <property type="entry name" value="Nucleotidylyl transferase"/>
    <property type="match status" value="1"/>
</dbReference>
<dbReference type="InterPro" id="IPR005248">
    <property type="entry name" value="NadD/NMNAT"/>
</dbReference>
<evidence type="ECO:0000313" key="17">
    <source>
        <dbReference type="EMBL" id="MBB3175106.1"/>
    </source>
</evidence>